<reference evidence="7" key="1">
    <citation type="submission" date="2021-01" db="EMBL/GenBank/DDBJ databases">
        <authorList>
            <person name="Corre E."/>
            <person name="Pelletier E."/>
            <person name="Niang G."/>
            <person name="Scheremetjew M."/>
            <person name="Finn R."/>
            <person name="Kale V."/>
            <person name="Holt S."/>
            <person name="Cochrane G."/>
            <person name="Meng A."/>
            <person name="Brown T."/>
            <person name="Cohen L."/>
        </authorList>
    </citation>
    <scope>NUCLEOTIDE SEQUENCE</scope>
    <source>
        <strain evidence="7">CCMP1594</strain>
    </source>
</reference>
<keyword evidence="5" id="KW-0472">Membrane</keyword>
<keyword evidence="2" id="KW-0812">Transmembrane</keyword>
<organism evidence="7">
    <name type="scientific">Eutreptiella gymnastica</name>
    <dbReference type="NCBI Taxonomy" id="73025"/>
    <lineage>
        <taxon>Eukaryota</taxon>
        <taxon>Discoba</taxon>
        <taxon>Euglenozoa</taxon>
        <taxon>Euglenida</taxon>
        <taxon>Spirocuta</taxon>
        <taxon>Euglenophyceae</taxon>
        <taxon>Eutreptiales</taxon>
        <taxon>Eutreptiaceae</taxon>
        <taxon>Eutreptiella</taxon>
    </lineage>
</organism>
<gene>
    <name evidence="7" type="ORF">EGYM00163_LOCUS41621</name>
</gene>
<evidence type="ECO:0000256" key="4">
    <source>
        <dbReference type="ARBA" id="ARBA00022989"/>
    </source>
</evidence>
<dbReference type="Pfam" id="PF13896">
    <property type="entry name" value="Glyco_transf_49"/>
    <property type="match status" value="1"/>
</dbReference>
<protein>
    <submittedName>
        <fullName evidence="7">Uncharacterized protein</fullName>
    </submittedName>
</protein>
<dbReference type="InterPro" id="IPR051292">
    <property type="entry name" value="Xyl/GlcA_transferase"/>
</dbReference>
<evidence type="ECO:0000256" key="6">
    <source>
        <dbReference type="ARBA" id="ARBA00023180"/>
    </source>
</evidence>
<keyword evidence="3" id="KW-0735">Signal-anchor</keyword>
<comment type="subcellular location">
    <subcellularLocation>
        <location evidence="1">Membrane</location>
        <topology evidence="1">Single-pass type II membrane protein</topology>
    </subcellularLocation>
</comment>
<keyword evidence="4" id="KW-1133">Transmembrane helix</keyword>
<dbReference type="PANTHER" id="PTHR12270">
    <property type="entry name" value="GLYCOSYLTRANSFERASE-RELATED"/>
    <property type="match status" value="1"/>
</dbReference>
<evidence type="ECO:0000256" key="3">
    <source>
        <dbReference type="ARBA" id="ARBA00022968"/>
    </source>
</evidence>
<dbReference type="GO" id="GO:0016020">
    <property type="term" value="C:membrane"/>
    <property type="evidence" value="ECO:0007669"/>
    <property type="project" value="UniProtKB-SubCell"/>
</dbReference>
<dbReference type="AlphaFoldDB" id="A0A7S4LHW4"/>
<keyword evidence="6" id="KW-0325">Glycoprotein</keyword>
<evidence type="ECO:0000256" key="2">
    <source>
        <dbReference type="ARBA" id="ARBA00022692"/>
    </source>
</evidence>
<accession>A0A7S4LHW4</accession>
<dbReference type="PANTHER" id="PTHR12270:SF25">
    <property type="entry name" value="GLYCOSYLTRANSFERASE-LIKE PROTEIN LARGE"/>
    <property type="match status" value="1"/>
</dbReference>
<proteinExistence type="predicted"/>
<dbReference type="EMBL" id="HBJA01120940">
    <property type="protein sequence ID" value="CAE0830341.1"/>
    <property type="molecule type" value="Transcribed_RNA"/>
</dbReference>
<dbReference type="GO" id="GO:0015020">
    <property type="term" value="F:glucuronosyltransferase activity"/>
    <property type="evidence" value="ECO:0007669"/>
    <property type="project" value="TreeGrafter"/>
</dbReference>
<dbReference type="GO" id="GO:0035269">
    <property type="term" value="P:protein O-linked glycosylation via mannose"/>
    <property type="evidence" value="ECO:0007669"/>
    <property type="project" value="TreeGrafter"/>
</dbReference>
<evidence type="ECO:0000313" key="7">
    <source>
        <dbReference type="EMBL" id="CAE0830341.1"/>
    </source>
</evidence>
<evidence type="ECO:0000256" key="5">
    <source>
        <dbReference type="ARBA" id="ARBA00023136"/>
    </source>
</evidence>
<evidence type="ECO:0000256" key="1">
    <source>
        <dbReference type="ARBA" id="ARBA00004606"/>
    </source>
</evidence>
<name>A0A7S4LHW4_9EUGL</name>
<sequence>MNAFGLVLPHFEVVECHGEEDETRWRMPNLQDYPTTFQQCYELLSQGVIQPFHASAKDIFHANVVEQLNVPNHSGCPEPLAKKVMNPDGVKLTGYNRWLRTSRQLMMNCAADQDNNPCISIAGIPHSQTLSMDAIDRWEPYIITSRVESRGLLPRYNEVFTGRFFNKVAWISTLRSLGYRFYNLAPHFLVHKTHRLHHFTSSLLYTHHPVMMKAMVATVIEVRRALGMPWATRVGPFKPPPPPRPQTTPRIPQTLAAPAKSAKNLIALQAVQHKQGALHKNSEVQEF</sequence>
<dbReference type="GO" id="GO:0042285">
    <property type="term" value="F:xylosyltransferase activity"/>
    <property type="evidence" value="ECO:0007669"/>
    <property type="project" value="TreeGrafter"/>
</dbReference>